<protein>
    <submittedName>
        <fullName evidence="2">Protein unc-79 like protein</fullName>
    </submittedName>
</protein>
<dbReference type="PANTHER" id="PTHR21696:SF2">
    <property type="entry name" value="PROTEIN UNC-79 HOMOLOG"/>
    <property type="match status" value="1"/>
</dbReference>
<proteinExistence type="predicted"/>
<name>A0A154P5V4_DUFNO</name>
<dbReference type="InterPro" id="IPR024855">
    <property type="entry name" value="UNC79"/>
</dbReference>
<accession>A0A154P5V4</accession>
<dbReference type="AlphaFoldDB" id="A0A154P5V4"/>
<evidence type="ECO:0000313" key="2">
    <source>
        <dbReference type="EMBL" id="KZC06520.1"/>
    </source>
</evidence>
<sequence length="1259" mass="141253">KMGTRFAAYSLKLTSLHDYYQKLLHGNQPVPSGLDMANTVKFFSQTLLSLLKEVREAPLEMIKAQKFDAERMALYPNLDYKQLYNALTQLVDVVPSIHIGLQAFGQALLQCLACLLPFLDHDLIDNVPYLTASAISVLPVELHQDIVNYLCFYILPFTITRKTEEGVENAASQSIAAVIMMIFQYSSNPAHHCQLLECLMALKPGVVKDILCVVAYGTAPARASAAKLLFYYWPSFNPNLFDRRAVLMKFANDLTPFVCQRDSCPNAGNAEAGKVCYDHRISITFATGTPPPLYLCIECANEIHREHPNQMFCDILHPMQQVSMICENKRVEYARIFSGDIPKDIYPAGSYREFTVGFPGTGGGGGAGGGGGGGGGGGLSDPSTLEERQLLGRYGVWLLVGLCTPNQDTSVEILGRLLSMLFHWFHVTAYSFDGQAESALEKLKTEYVCSWLAEVMKTHYDIFISCLLPHPADYVRVGGHWETLASRTSHLKDGLNRLFCLVPYEVITPEVWDYVMPHWMEAMVNDVPEHELHELKMILCKILDRDMSPLGFDTKKMYNFVAKRFVNTCAKVQEQALNWLQTLTMLEISIPLCQLFSMFSEGVDVMGAMNSTESGQKPSKGSKKEDKDGNAIFVENDSGKSTPLSDDLAPTPRHMEFTTNAELNLSCCILMMDILLRQMELQNVDKHTGINTWVCRDACHLMKSIVASSWNSSHVCNSDSDGAECTYCESRVIWHQLCLQLVTYMAPENPAYPPDRIVDESAEEHGRKSPETSRKGDSKADVVISMPVPEMHSVGGVLAHMPQIMTATVETVSEQLDLAAIMPTEKVMSAVARAVTLSETDVATATVSVAKPRLIGENDQPLNLSPENEAADFWHTSVGKFRFKIEDLPEQLQYIHKLLKEIMTVEKPDILYYMLQCLNVMCLYGDAFNTAVKDHQGFFIWCQENLLIKNLWELLNAEYSHIAQVTVPLLLHCVTLPCGTDTFWRLIQEEFHNSDWRVRFVAVERVTLMARFMDSTPLRNVTSLQAALANAFCYLIASMDDGNVYVAQRATLYLGTIHDTAMRSLILCLETQFDSVIVDRPMVLQSLYQLHNSLSDRHILTWEFFLNRFDALFLEAQINLERSGDIFYLRDLRNTDLNSEIFMKKLHRAQEALSQSDGSGTNSIKTLSASFGTKWPYKRTMSAPASMIPRQDTKQEKEKVYSRQYSAPILKRKSSRFGLGQLLGSTPPNNSIPGRVVRVSALTLDVAFLCVTRVCLPTP</sequence>
<dbReference type="InterPro" id="IPR016024">
    <property type="entry name" value="ARM-type_fold"/>
</dbReference>
<dbReference type="SUPFAM" id="SSF48371">
    <property type="entry name" value="ARM repeat"/>
    <property type="match status" value="1"/>
</dbReference>
<dbReference type="OrthoDB" id="6270916at2759"/>
<dbReference type="PANTHER" id="PTHR21696">
    <property type="entry name" value="PROTEIN UNC-79 HOMOLOG"/>
    <property type="match status" value="1"/>
</dbReference>
<gene>
    <name evidence="2" type="ORF">WN55_10431</name>
</gene>
<feature type="non-terminal residue" evidence="2">
    <location>
        <position position="1"/>
    </location>
</feature>
<dbReference type="EMBL" id="KQ434809">
    <property type="protein sequence ID" value="KZC06520.1"/>
    <property type="molecule type" value="Genomic_DNA"/>
</dbReference>
<feature type="non-terminal residue" evidence="2">
    <location>
        <position position="1259"/>
    </location>
</feature>
<organism evidence="2 3">
    <name type="scientific">Dufourea novaeangliae</name>
    <name type="common">Sweat bee</name>
    <dbReference type="NCBI Taxonomy" id="178035"/>
    <lineage>
        <taxon>Eukaryota</taxon>
        <taxon>Metazoa</taxon>
        <taxon>Ecdysozoa</taxon>
        <taxon>Arthropoda</taxon>
        <taxon>Hexapoda</taxon>
        <taxon>Insecta</taxon>
        <taxon>Pterygota</taxon>
        <taxon>Neoptera</taxon>
        <taxon>Endopterygota</taxon>
        <taxon>Hymenoptera</taxon>
        <taxon>Apocrita</taxon>
        <taxon>Aculeata</taxon>
        <taxon>Apoidea</taxon>
        <taxon>Anthophila</taxon>
        <taxon>Halictidae</taxon>
        <taxon>Rophitinae</taxon>
        <taxon>Dufourea</taxon>
    </lineage>
</organism>
<reference evidence="2 3" key="1">
    <citation type="submission" date="2015-07" db="EMBL/GenBank/DDBJ databases">
        <title>The genome of Dufourea novaeangliae.</title>
        <authorList>
            <person name="Pan H."/>
            <person name="Kapheim K."/>
        </authorList>
    </citation>
    <scope>NUCLEOTIDE SEQUENCE [LARGE SCALE GENOMIC DNA]</scope>
    <source>
        <strain evidence="2">0120121106</strain>
        <tissue evidence="2">Whole body</tissue>
    </source>
</reference>
<dbReference type="Pfam" id="PF14776">
    <property type="entry name" value="UNC-79"/>
    <property type="match status" value="2"/>
</dbReference>
<keyword evidence="3" id="KW-1185">Reference proteome</keyword>
<feature type="region of interest" description="Disordered" evidence="1">
    <location>
        <begin position="609"/>
        <end position="628"/>
    </location>
</feature>
<evidence type="ECO:0000313" key="3">
    <source>
        <dbReference type="Proteomes" id="UP000076502"/>
    </source>
</evidence>
<evidence type="ECO:0000256" key="1">
    <source>
        <dbReference type="SAM" id="MobiDB-lite"/>
    </source>
</evidence>
<dbReference type="STRING" id="178035.A0A154P5V4"/>
<feature type="compositionally biased region" description="Polar residues" evidence="1">
    <location>
        <begin position="609"/>
        <end position="619"/>
    </location>
</feature>
<dbReference type="Proteomes" id="UP000076502">
    <property type="component" value="Unassembled WGS sequence"/>
</dbReference>